<evidence type="ECO:0000256" key="3">
    <source>
        <dbReference type="ARBA" id="ARBA00022989"/>
    </source>
</evidence>
<evidence type="ECO:0000256" key="2">
    <source>
        <dbReference type="ARBA" id="ARBA00022692"/>
    </source>
</evidence>
<evidence type="ECO:0000256" key="4">
    <source>
        <dbReference type="ARBA" id="ARBA00023136"/>
    </source>
</evidence>
<reference evidence="6" key="1">
    <citation type="submission" date="2020-01" db="EMBL/GenBank/DDBJ databases">
        <title>Muricauda ochracea sp. nov., isolated from a tidal flat of Garorim bay in Korea.</title>
        <authorList>
            <person name="Kim D."/>
            <person name="Yoo Y."/>
            <person name="Kim J.-J."/>
        </authorList>
    </citation>
    <scope>NUCLEOTIDE SEQUENCE</scope>
    <source>
        <strain evidence="6">JGD-17</strain>
    </source>
</reference>
<keyword evidence="3 5" id="KW-1133">Transmembrane helix</keyword>
<dbReference type="Pfam" id="PF13520">
    <property type="entry name" value="AA_permease_2"/>
    <property type="match status" value="1"/>
</dbReference>
<dbReference type="AlphaFoldDB" id="A0A964T9W0"/>
<feature type="transmembrane region" description="Helical" evidence="5">
    <location>
        <begin position="318"/>
        <end position="336"/>
    </location>
</feature>
<organism evidence="6 7">
    <name type="scientific">Flagellimonas ochracea</name>
    <dbReference type="NCBI Taxonomy" id="2696472"/>
    <lineage>
        <taxon>Bacteria</taxon>
        <taxon>Pseudomonadati</taxon>
        <taxon>Bacteroidota</taxon>
        <taxon>Flavobacteriia</taxon>
        <taxon>Flavobacteriales</taxon>
        <taxon>Flavobacteriaceae</taxon>
        <taxon>Flagellimonas</taxon>
    </lineage>
</organism>
<feature type="transmembrane region" description="Helical" evidence="5">
    <location>
        <begin position="144"/>
        <end position="165"/>
    </location>
</feature>
<feature type="transmembrane region" description="Helical" evidence="5">
    <location>
        <begin position="185"/>
        <end position="211"/>
    </location>
</feature>
<dbReference type="PANTHER" id="PTHR11785">
    <property type="entry name" value="AMINO ACID TRANSPORTER"/>
    <property type="match status" value="1"/>
</dbReference>
<feature type="transmembrane region" description="Helical" evidence="5">
    <location>
        <begin position="408"/>
        <end position="424"/>
    </location>
</feature>
<gene>
    <name evidence="6" type="ORF">GTQ34_03275</name>
</gene>
<dbReference type="Proteomes" id="UP000667650">
    <property type="component" value="Unassembled WGS sequence"/>
</dbReference>
<comment type="caution">
    <text evidence="6">The sequence shown here is derived from an EMBL/GenBank/DDBJ whole genome shotgun (WGS) entry which is preliminary data.</text>
</comment>
<feature type="transmembrane region" description="Helical" evidence="5">
    <location>
        <begin position="7"/>
        <end position="33"/>
    </location>
</feature>
<evidence type="ECO:0000256" key="5">
    <source>
        <dbReference type="SAM" id="Phobius"/>
    </source>
</evidence>
<feature type="transmembrane region" description="Helical" evidence="5">
    <location>
        <begin position="342"/>
        <end position="364"/>
    </location>
</feature>
<evidence type="ECO:0000313" key="6">
    <source>
        <dbReference type="EMBL" id="NAY90930.1"/>
    </source>
</evidence>
<keyword evidence="4 5" id="KW-0472">Membrane</keyword>
<dbReference type="EMBL" id="JAAABI010000001">
    <property type="protein sequence ID" value="NAY90930.1"/>
    <property type="molecule type" value="Genomic_DNA"/>
</dbReference>
<dbReference type="PANTHER" id="PTHR11785:SF512">
    <property type="entry name" value="SOBREMESA, ISOFORM B"/>
    <property type="match status" value="1"/>
</dbReference>
<evidence type="ECO:0000256" key="1">
    <source>
        <dbReference type="ARBA" id="ARBA00004141"/>
    </source>
</evidence>
<name>A0A964T9W0_9FLAO</name>
<evidence type="ECO:0000313" key="7">
    <source>
        <dbReference type="Proteomes" id="UP000667650"/>
    </source>
</evidence>
<dbReference type="GO" id="GO:0015179">
    <property type="term" value="F:L-amino acid transmembrane transporter activity"/>
    <property type="evidence" value="ECO:0007669"/>
    <property type="project" value="TreeGrafter"/>
</dbReference>
<accession>A0A964T9W0</accession>
<keyword evidence="7" id="KW-1185">Reference proteome</keyword>
<sequence length="436" mass="47835">MASQTIGWFTATAIVVANMIGVGIFTSLGFQLISTQNSWSILILWSLGALMALCGALSYAELGSHWLRSGGEYHFLSKAFHPILGYLSGWVSLTIGFSAPVALAAMALGAYVGPYLSISGLSLAFGTVLFISFFHSLSIKKSSILQNITTTLKVVLIAIFIYYGLVRTPDASAVVWGQSWKEELLLPAFAVSFVYVSFSYSGWNAAAYIVDEIHDARRTLPKALLLGTAVVSLLYLLLNFVFLRQSPLEALQGQLEIGQITAVSLFGETGGELISFAIALMLLSSISAMVWAGPRVTQVMAEDHLLWRWFSKKTKKAIPVRAIWLQTLMTLVLLLTGTFEQVLIYSGFILQLFAALAVAGVFVVRREKESTTYRGAFKSPIFPIPQLIFLVLSGWILIYLLLAQPLETGLGLLNLLLGFIVYKIDMRYARKQKTNG</sequence>
<feature type="transmembrane region" description="Helical" evidence="5">
    <location>
        <begin position="223"/>
        <end position="243"/>
    </location>
</feature>
<dbReference type="InterPro" id="IPR002293">
    <property type="entry name" value="AA/rel_permease1"/>
</dbReference>
<feature type="transmembrane region" description="Helical" evidence="5">
    <location>
        <begin position="115"/>
        <end position="137"/>
    </location>
</feature>
<feature type="transmembrane region" description="Helical" evidence="5">
    <location>
        <begin position="273"/>
        <end position="292"/>
    </location>
</feature>
<comment type="subcellular location">
    <subcellularLocation>
        <location evidence="1">Membrane</location>
        <topology evidence="1">Multi-pass membrane protein</topology>
    </subcellularLocation>
</comment>
<proteinExistence type="predicted"/>
<dbReference type="InterPro" id="IPR050598">
    <property type="entry name" value="AminoAcid_Transporter"/>
</dbReference>
<dbReference type="GO" id="GO:0016020">
    <property type="term" value="C:membrane"/>
    <property type="evidence" value="ECO:0007669"/>
    <property type="project" value="UniProtKB-SubCell"/>
</dbReference>
<dbReference type="PIRSF" id="PIRSF006060">
    <property type="entry name" value="AA_transporter"/>
    <property type="match status" value="1"/>
</dbReference>
<protein>
    <submittedName>
        <fullName evidence="6">Amino acid permease</fullName>
    </submittedName>
</protein>
<feature type="transmembrane region" description="Helical" evidence="5">
    <location>
        <begin position="39"/>
        <end position="62"/>
    </location>
</feature>
<dbReference type="Gene3D" id="1.20.1740.10">
    <property type="entry name" value="Amino acid/polyamine transporter I"/>
    <property type="match status" value="1"/>
</dbReference>
<feature type="transmembrane region" description="Helical" evidence="5">
    <location>
        <begin position="83"/>
        <end position="109"/>
    </location>
</feature>
<feature type="transmembrane region" description="Helical" evidence="5">
    <location>
        <begin position="384"/>
        <end position="402"/>
    </location>
</feature>
<keyword evidence="2 5" id="KW-0812">Transmembrane</keyword>